<keyword evidence="2 6" id="KW-1003">Cell membrane</keyword>
<feature type="binding site" evidence="6">
    <location>
        <position position="487"/>
    </location>
    <ligand>
        <name>Zn(2+)</name>
        <dbReference type="ChEBI" id="CHEBI:29105"/>
    </ligand>
</feature>
<evidence type="ECO:0000256" key="1">
    <source>
        <dbReference type="ARBA" id="ARBA00022448"/>
    </source>
</evidence>
<accession>A0ABQ1NTF2</accession>
<keyword evidence="3 6" id="KW-0479">Metal-binding</keyword>
<gene>
    <name evidence="6" type="primary">dabA</name>
    <name evidence="7" type="ORF">GCM10007418_00300</name>
</gene>
<keyword evidence="5 6" id="KW-0472">Membrane</keyword>
<sequence length="781" mass="86822">MTMAAEKKASSSQVLDAVSNACKRIAPNWPLDQLIAVNPWWAMRDKPMEVVAGELSWLAGVRCFLDPEAYRAQSIPQDVIARVLAEQGMPMPVAHFVAANPVRPATWQNLDQLFDDHRDLSRQISWREEIQHQLSQFAGRYFVDQQSGFYQAWLSQTRRDHGLSILMGEPNLVRRFDALPDTAQELLSVAMDELMVPAERQTDYAHALLLSLNGWASTAAYRSWQAGMHGALDHTLLELLAARLAWELVLWRQPGQWAGSVTGAWTRQLAQADRQRAAHLAHARHLHCWQLASERVYQSGLQAQLTKPRGTANAPSAPADAPSLQAVFCIDTRSEIMRRALEAQHPTIETRGFAGFFGLPIAYHSGAYHRPQLPGLLAPQLQVIDDIQRYQEPTPTSLYSRWLAMGKSPNGGFSLVESSGMGYSLGLLRNTFGWRSSANAVKPATRLHLHRDGQPLSTAAQADLALGILKAMGLDKRVANRVLLVGHGSDCQNNPHASALDCGACGGQTGEVNVRLLAQLLNDTSIRQALADRGLELPVNSRFFPALHNTTTDKIQILAGQPDQQIMLWLQAARTQCATERSRYLDTGGAPVVEALAKRARDWSQVRPEWGLANNACFIIAPRERTRHLDLAGRSFLHDYQWRDDPDNALLTQILTAPMLVTNWINMQYNASVTEPFLYGAGNKTLHNIVGGSLGVFEGNGGDLRIGLPLQSVHNGTTWMHQPLRLSVYVNAPRAAIARIVAAHDEVRWLVDNQWLYLFQLTDAGACRFFEDRWAEPDQAQ</sequence>
<dbReference type="EMBL" id="BMFF01000001">
    <property type="protein sequence ID" value="GGC84420.1"/>
    <property type="molecule type" value="Genomic_DNA"/>
</dbReference>
<evidence type="ECO:0000256" key="5">
    <source>
        <dbReference type="ARBA" id="ARBA00023136"/>
    </source>
</evidence>
<comment type="subunit">
    <text evidence="6">Forms a complex with DabB.</text>
</comment>
<dbReference type="InterPro" id="IPR018752">
    <property type="entry name" value="DabA"/>
</dbReference>
<dbReference type="Proteomes" id="UP000638188">
    <property type="component" value="Unassembled WGS sequence"/>
</dbReference>
<feature type="binding site" evidence="6">
    <location>
        <position position="329"/>
    </location>
    <ligand>
        <name>Zn(2+)</name>
        <dbReference type="ChEBI" id="CHEBI:29105"/>
    </ligand>
</feature>
<feature type="binding site" evidence="6">
    <location>
        <position position="502"/>
    </location>
    <ligand>
        <name>Zn(2+)</name>
        <dbReference type="ChEBI" id="CHEBI:29105"/>
    </ligand>
</feature>
<evidence type="ECO:0000256" key="6">
    <source>
        <dbReference type="HAMAP-Rule" id="MF_01871"/>
    </source>
</evidence>
<protein>
    <recommendedName>
        <fullName evidence="6">Probable inorganic carbon transporter subunit DabA</fullName>
    </recommendedName>
</protein>
<comment type="caution">
    <text evidence="7">The sequence shown here is derived from an EMBL/GenBank/DDBJ whole genome shotgun (WGS) entry which is preliminary data.</text>
</comment>
<comment type="similarity">
    <text evidence="6">Belongs to the inorganic carbon transporter (TC 9.A.2) DabA family.</text>
</comment>
<name>A0ABQ1NTF2_9GAMM</name>
<evidence type="ECO:0000313" key="8">
    <source>
        <dbReference type="Proteomes" id="UP000638188"/>
    </source>
</evidence>
<evidence type="ECO:0000313" key="7">
    <source>
        <dbReference type="EMBL" id="GGC84420.1"/>
    </source>
</evidence>
<feature type="binding site" evidence="6">
    <location>
        <position position="331"/>
    </location>
    <ligand>
        <name>Zn(2+)</name>
        <dbReference type="ChEBI" id="CHEBI:29105"/>
    </ligand>
</feature>
<evidence type="ECO:0000256" key="3">
    <source>
        <dbReference type="ARBA" id="ARBA00022723"/>
    </source>
</evidence>
<comment type="cofactor">
    <cofactor evidence="6">
        <name>Zn(2+)</name>
        <dbReference type="ChEBI" id="CHEBI:29105"/>
    </cofactor>
</comment>
<keyword evidence="8" id="KW-1185">Reference proteome</keyword>
<keyword evidence="4 6" id="KW-0862">Zinc</keyword>
<evidence type="ECO:0000256" key="4">
    <source>
        <dbReference type="ARBA" id="ARBA00022833"/>
    </source>
</evidence>
<evidence type="ECO:0000256" key="2">
    <source>
        <dbReference type="ARBA" id="ARBA00022475"/>
    </source>
</evidence>
<dbReference type="RefSeq" id="WP_223825454.1">
    <property type="nucleotide sequence ID" value="NZ_BMFF01000001.1"/>
</dbReference>
<reference evidence="8" key="1">
    <citation type="journal article" date="2019" name="Int. J. Syst. Evol. Microbiol.">
        <title>The Global Catalogue of Microorganisms (GCM) 10K type strain sequencing project: providing services to taxonomists for standard genome sequencing and annotation.</title>
        <authorList>
            <consortium name="The Broad Institute Genomics Platform"/>
            <consortium name="The Broad Institute Genome Sequencing Center for Infectious Disease"/>
            <person name="Wu L."/>
            <person name="Ma J."/>
        </authorList>
    </citation>
    <scope>NUCLEOTIDE SEQUENCE [LARGE SCALE GENOMIC DNA]</scope>
    <source>
        <strain evidence="8">CGMCC 1.12482</strain>
    </source>
</reference>
<comment type="function">
    <text evidence="6">Part of an energy-coupled inorganic carbon pump.</text>
</comment>
<proteinExistence type="inferred from homology"/>
<dbReference type="Pfam" id="PF10070">
    <property type="entry name" value="DabA"/>
    <property type="match status" value="1"/>
</dbReference>
<dbReference type="PANTHER" id="PTHR38344">
    <property type="entry name" value="UPF0753 PROTEIN AQ_863"/>
    <property type="match status" value="1"/>
</dbReference>
<keyword evidence="1 6" id="KW-0813">Transport</keyword>
<comment type="subcellular location">
    <subcellularLocation>
        <location evidence="6">Cell membrane</location>
        <topology evidence="6">Peripheral membrane protein</topology>
    </subcellularLocation>
</comment>
<dbReference type="PANTHER" id="PTHR38344:SF1">
    <property type="entry name" value="INORGANIC CARBON TRANSPORTER SUBUNIT DABA-RELATED"/>
    <property type="match status" value="1"/>
</dbReference>
<organism evidence="7 8">
    <name type="scientific">Halopseudomonas salina</name>
    <dbReference type="NCBI Taxonomy" id="1323744"/>
    <lineage>
        <taxon>Bacteria</taxon>
        <taxon>Pseudomonadati</taxon>
        <taxon>Pseudomonadota</taxon>
        <taxon>Gammaproteobacteria</taxon>
        <taxon>Pseudomonadales</taxon>
        <taxon>Pseudomonadaceae</taxon>
        <taxon>Halopseudomonas</taxon>
    </lineage>
</organism>
<dbReference type="HAMAP" id="MF_01871">
    <property type="entry name" value="DabA"/>
    <property type="match status" value="1"/>
</dbReference>